<dbReference type="EMBL" id="MHQD01000026">
    <property type="protein sequence ID" value="OGZ95896.1"/>
    <property type="molecule type" value="Genomic_DNA"/>
</dbReference>
<proteinExistence type="predicted"/>
<keyword evidence="1" id="KW-1133">Transmembrane helix</keyword>
<dbReference type="InterPro" id="IPR011044">
    <property type="entry name" value="Quino_amine_DH_bsu"/>
</dbReference>
<dbReference type="InterPro" id="IPR011042">
    <property type="entry name" value="6-blade_b-propeller_TolB-like"/>
</dbReference>
<feature type="transmembrane region" description="Helical" evidence="1">
    <location>
        <begin position="9"/>
        <end position="31"/>
    </location>
</feature>
<evidence type="ECO:0000313" key="2">
    <source>
        <dbReference type="EMBL" id="OGZ95896.1"/>
    </source>
</evidence>
<evidence type="ECO:0000256" key="1">
    <source>
        <dbReference type="SAM" id="Phobius"/>
    </source>
</evidence>
<reference evidence="2 3" key="1">
    <citation type="journal article" date="2016" name="Nat. Commun.">
        <title>Thousands of microbial genomes shed light on interconnected biogeochemical processes in an aquifer system.</title>
        <authorList>
            <person name="Anantharaman K."/>
            <person name="Brown C.T."/>
            <person name="Hug L.A."/>
            <person name="Sharon I."/>
            <person name="Castelle C.J."/>
            <person name="Probst A.J."/>
            <person name="Thomas B.C."/>
            <person name="Singh A."/>
            <person name="Wilkins M.J."/>
            <person name="Karaoz U."/>
            <person name="Brodie E.L."/>
            <person name="Williams K.H."/>
            <person name="Hubbard S.S."/>
            <person name="Banfield J.F."/>
        </authorList>
    </citation>
    <scope>NUCLEOTIDE SEQUENCE [LARGE SCALE GENOMIC DNA]</scope>
</reference>
<dbReference type="AlphaFoldDB" id="A0A1G2K8Z7"/>
<dbReference type="SUPFAM" id="SSF50969">
    <property type="entry name" value="YVTN repeat-like/Quinoprotein amine dehydrogenase"/>
    <property type="match status" value="1"/>
</dbReference>
<keyword evidence="1" id="KW-0472">Membrane</keyword>
<comment type="caution">
    <text evidence="2">The sequence shown here is derived from an EMBL/GenBank/DDBJ whole genome shotgun (WGS) entry which is preliminary data.</text>
</comment>
<gene>
    <name evidence="2" type="ORF">A2847_01965</name>
</gene>
<dbReference type="Proteomes" id="UP000178574">
    <property type="component" value="Unassembled WGS sequence"/>
</dbReference>
<name>A0A1G2K8Z7_9BACT</name>
<organism evidence="2 3">
    <name type="scientific">Candidatus Sungbacteria bacterium RIFCSPHIGHO2_01_FULL_50_25</name>
    <dbReference type="NCBI Taxonomy" id="1802265"/>
    <lineage>
        <taxon>Bacteria</taxon>
        <taxon>Candidatus Sungiibacteriota</taxon>
    </lineage>
</organism>
<sequence length="405" mass="43320">MNELSQKKLIVYIGIAVILFGTGTLLTYLFIFRTGEGGGEKPPEIVGEPVSGFPEAGPGAGRSPGFGEGPIQEGSGVEIPIASGIQTRLFPVTETPALSIELSRAEDKLYYFKKEGGEIGAFSFPSGTHESLSTITVIGLFNAVWSPTRDRAAVSYLDGDIVKSFLFKSIGTSSVATLPTGIKSIAWSSAGSSLVYVTEKDGETLVSTADASGKNQKIIFRTPVRGVRVSWPASERFALETNPSGTAPGYVFLFARSTGELRRFLGPSNGLSSLWSPGGGRVLVGSTDRSGKTATLAVHDSTGKEIAKPDFQTLPEKCTWVGEEKVYCAVPRGIPQDALMPDDYLRGDLNTNDRIALFNIKTKAVSGVFNDGGYDMTNLRVTKDEKYIFFVDRITGGVWGIDVAK</sequence>
<keyword evidence="1" id="KW-0812">Transmembrane</keyword>
<accession>A0A1G2K8Z7</accession>
<dbReference type="Gene3D" id="2.120.10.30">
    <property type="entry name" value="TolB, C-terminal domain"/>
    <property type="match status" value="1"/>
</dbReference>
<protein>
    <recommendedName>
        <fullName evidence="4">Anaphase-promoting complex subunit 4 WD40 domain-containing protein</fullName>
    </recommendedName>
</protein>
<evidence type="ECO:0008006" key="4">
    <source>
        <dbReference type="Google" id="ProtNLM"/>
    </source>
</evidence>
<evidence type="ECO:0000313" key="3">
    <source>
        <dbReference type="Proteomes" id="UP000178574"/>
    </source>
</evidence>